<accession>A0A4R6Z4Z4</accession>
<protein>
    <submittedName>
        <fullName evidence="1">Uncharacterized protein</fullName>
    </submittedName>
</protein>
<reference evidence="1 2" key="1">
    <citation type="submission" date="2019-03" db="EMBL/GenBank/DDBJ databases">
        <title>Genomic Encyclopedia of Type Strains, Phase IV (KMG-IV): sequencing the most valuable type-strain genomes for metagenomic binning, comparative biology and taxonomic classification.</title>
        <authorList>
            <person name="Goeker M."/>
        </authorList>
    </citation>
    <scope>NUCLEOTIDE SEQUENCE [LARGE SCALE GENOMIC DNA]</scope>
    <source>
        <strain evidence="1 2">DSM 21667</strain>
    </source>
</reference>
<evidence type="ECO:0000313" key="1">
    <source>
        <dbReference type="EMBL" id="TDR46767.1"/>
    </source>
</evidence>
<evidence type="ECO:0000313" key="2">
    <source>
        <dbReference type="Proteomes" id="UP000295293"/>
    </source>
</evidence>
<organism evidence="1 2">
    <name type="scientific">Tahibacter aquaticus</name>
    <dbReference type="NCBI Taxonomy" id="520092"/>
    <lineage>
        <taxon>Bacteria</taxon>
        <taxon>Pseudomonadati</taxon>
        <taxon>Pseudomonadota</taxon>
        <taxon>Gammaproteobacteria</taxon>
        <taxon>Lysobacterales</taxon>
        <taxon>Rhodanobacteraceae</taxon>
        <taxon>Tahibacter</taxon>
    </lineage>
</organism>
<dbReference type="EMBL" id="SNZH01000003">
    <property type="protein sequence ID" value="TDR46767.1"/>
    <property type="molecule type" value="Genomic_DNA"/>
</dbReference>
<name>A0A4R6Z4Z4_9GAMM</name>
<proteinExistence type="predicted"/>
<comment type="caution">
    <text evidence="1">The sequence shown here is derived from an EMBL/GenBank/DDBJ whole genome shotgun (WGS) entry which is preliminary data.</text>
</comment>
<dbReference type="Proteomes" id="UP000295293">
    <property type="component" value="Unassembled WGS sequence"/>
</dbReference>
<keyword evidence="2" id="KW-1185">Reference proteome</keyword>
<sequence>MNLKQLINLILDHPELSNARIGRLSRSSTRTVYRYRKLLQDVSLSAAERSDEELLRAKFNRPRHVPAGKTPIDWSQTRAVLCTPNVTVRDAWEQYRASRPLPHVGYSRFRRQVRARFGKVYIVSSPGSGGDALVNGSRS</sequence>
<gene>
    <name evidence="1" type="ORF">DFR29_103303</name>
</gene>
<dbReference type="AlphaFoldDB" id="A0A4R6Z4Z4"/>